<sequence length="108" mass="12492">MSHSKVHHNKRKQQHRLCVVSIFSLIVMESERFAAVEINGCQPQSPIFIQILDSAYCARVPHLHPPRKSTLVLPFSLKKGFALTQCHFKVRKEMKQLGKVQYYKFAIS</sequence>
<keyword evidence="2" id="KW-1185">Reference proteome</keyword>
<evidence type="ECO:0000313" key="1">
    <source>
        <dbReference type="EMBL" id="CCI48101.1"/>
    </source>
</evidence>
<protein>
    <submittedName>
        <fullName evidence="1">Uncharacterized protein</fullName>
    </submittedName>
</protein>
<evidence type="ECO:0000313" key="2">
    <source>
        <dbReference type="Proteomes" id="UP000053237"/>
    </source>
</evidence>
<accession>A0A024GNI7</accession>
<dbReference type="EMBL" id="CAIX01000205">
    <property type="protein sequence ID" value="CCI48101.1"/>
    <property type="molecule type" value="Genomic_DNA"/>
</dbReference>
<name>A0A024GNI7_9STRA</name>
<dbReference type="InParanoid" id="A0A024GNI7"/>
<proteinExistence type="predicted"/>
<comment type="caution">
    <text evidence="1">The sequence shown here is derived from an EMBL/GenBank/DDBJ whole genome shotgun (WGS) entry which is preliminary data.</text>
</comment>
<reference evidence="1 2" key="1">
    <citation type="submission" date="2012-05" db="EMBL/GenBank/DDBJ databases">
        <title>Recombination and specialization in a pathogen metapopulation.</title>
        <authorList>
            <person name="Gardiner A."/>
            <person name="Kemen E."/>
            <person name="Schultz-Larsen T."/>
            <person name="MacLean D."/>
            <person name="Van Oosterhout C."/>
            <person name="Jones J.D.G."/>
        </authorList>
    </citation>
    <scope>NUCLEOTIDE SEQUENCE [LARGE SCALE GENOMIC DNA]</scope>
    <source>
        <strain evidence="1 2">Ac Nc2</strain>
    </source>
</reference>
<gene>
    <name evidence="1" type="ORF">BN9_091630</name>
</gene>
<dbReference type="Proteomes" id="UP000053237">
    <property type="component" value="Unassembled WGS sequence"/>
</dbReference>
<organism evidence="1 2">
    <name type="scientific">Albugo candida</name>
    <dbReference type="NCBI Taxonomy" id="65357"/>
    <lineage>
        <taxon>Eukaryota</taxon>
        <taxon>Sar</taxon>
        <taxon>Stramenopiles</taxon>
        <taxon>Oomycota</taxon>
        <taxon>Peronosporomycetes</taxon>
        <taxon>Albuginales</taxon>
        <taxon>Albuginaceae</taxon>
        <taxon>Albugo</taxon>
    </lineage>
</organism>
<dbReference type="AlphaFoldDB" id="A0A024GNI7"/>